<dbReference type="EMBL" id="CAIJDP010000057">
    <property type="protein sequence ID" value="CAD0001551.1"/>
    <property type="molecule type" value="Genomic_DNA"/>
</dbReference>
<dbReference type="Proteomes" id="UP000530060">
    <property type="component" value="Unassembled WGS sequence"/>
</dbReference>
<accession>A0A6V6YPY1</accession>
<dbReference type="RefSeq" id="WP_180907897.1">
    <property type="nucleotide sequence ID" value="NZ_CAIJDP010000057.1"/>
</dbReference>
<evidence type="ECO:0000313" key="1">
    <source>
        <dbReference type="EMBL" id="CAD0001551.1"/>
    </source>
</evidence>
<dbReference type="AlphaFoldDB" id="A0A6V6YPY1"/>
<proteinExistence type="predicted"/>
<keyword evidence="2" id="KW-1185">Reference proteome</keyword>
<sequence>MDNSITNILVASKIDDFQIVINKGSNDRVGSYMRFLVYEEGQEIFDPHSKKSLGKLEIPKGFFKVQHIQEQMTVLVSELKKEKNIFQIALLVKELDVEKEMLTTIKVGDKVKIVNQI</sequence>
<gene>
    <name evidence="1" type="ORF">FLAT13_00642</name>
</gene>
<reference evidence="1 2" key="1">
    <citation type="submission" date="2020-06" db="EMBL/GenBank/DDBJ databases">
        <authorList>
            <person name="Criscuolo A."/>
        </authorList>
    </citation>
    <scope>NUCLEOTIDE SEQUENCE [LARGE SCALE GENOMIC DNA]</scope>
    <source>
        <strain evidence="2">CIP 111411</strain>
    </source>
</reference>
<organism evidence="1 2">
    <name type="scientific">Flavobacterium salmonis</name>
    <dbReference type="NCBI Taxonomy" id="2654844"/>
    <lineage>
        <taxon>Bacteria</taxon>
        <taxon>Pseudomonadati</taxon>
        <taxon>Bacteroidota</taxon>
        <taxon>Flavobacteriia</taxon>
        <taxon>Flavobacteriales</taxon>
        <taxon>Flavobacteriaceae</taxon>
        <taxon>Flavobacterium</taxon>
    </lineage>
</organism>
<evidence type="ECO:0000313" key="2">
    <source>
        <dbReference type="Proteomes" id="UP000530060"/>
    </source>
</evidence>
<protein>
    <submittedName>
        <fullName evidence="1">Uncharacterized protein</fullName>
    </submittedName>
</protein>
<comment type="caution">
    <text evidence="1">The sequence shown here is derived from an EMBL/GenBank/DDBJ whole genome shotgun (WGS) entry which is preliminary data.</text>
</comment>
<name>A0A6V6YPY1_9FLAO</name>